<comment type="caution">
    <text evidence="1">The sequence shown here is derived from an EMBL/GenBank/DDBJ whole genome shotgun (WGS) entry which is preliminary data.</text>
</comment>
<dbReference type="AlphaFoldDB" id="A0A8X6F6K9"/>
<dbReference type="Proteomes" id="UP000887116">
    <property type="component" value="Unassembled WGS sequence"/>
</dbReference>
<sequence length="74" mass="7859">MSSVNVGSGSHLLNTTVMDQCIAPPMSLDFVQTMITDGYGFVVPQDLSQTRNNTGRHSNIRAGVMVFAGISVSV</sequence>
<reference evidence="1" key="1">
    <citation type="submission" date="2020-07" db="EMBL/GenBank/DDBJ databases">
        <title>Multicomponent nature underlies the extraordinary mechanical properties of spider dragline silk.</title>
        <authorList>
            <person name="Kono N."/>
            <person name="Nakamura H."/>
            <person name="Mori M."/>
            <person name="Yoshida Y."/>
            <person name="Ohtoshi R."/>
            <person name="Malay A.D."/>
            <person name="Moran D.A.P."/>
            <person name="Tomita M."/>
            <person name="Numata K."/>
            <person name="Arakawa K."/>
        </authorList>
    </citation>
    <scope>NUCLEOTIDE SEQUENCE</scope>
</reference>
<evidence type="ECO:0000313" key="1">
    <source>
        <dbReference type="EMBL" id="GFQ71797.1"/>
    </source>
</evidence>
<gene>
    <name evidence="1" type="ORF">TNCT_473071</name>
</gene>
<dbReference type="EMBL" id="BMAO01021098">
    <property type="protein sequence ID" value="GFQ71797.1"/>
    <property type="molecule type" value="Genomic_DNA"/>
</dbReference>
<proteinExistence type="predicted"/>
<organism evidence="1 2">
    <name type="scientific">Trichonephila clavata</name>
    <name type="common">Joro spider</name>
    <name type="synonym">Nephila clavata</name>
    <dbReference type="NCBI Taxonomy" id="2740835"/>
    <lineage>
        <taxon>Eukaryota</taxon>
        <taxon>Metazoa</taxon>
        <taxon>Ecdysozoa</taxon>
        <taxon>Arthropoda</taxon>
        <taxon>Chelicerata</taxon>
        <taxon>Arachnida</taxon>
        <taxon>Araneae</taxon>
        <taxon>Araneomorphae</taxon>
        <taxon>Entelegynae</taxon>
        <taxon>Araneoidea</taxon>
        <taxon>Nephilidae</taxon>
        <taxon>Trichonephila</taxon>
    </lineage>
</organism>
<name>A0A8X6F6K9_TRICU</name>
<evidence type="ECO:0000313" key="2">
    <source>
        <dbReference type="Proteomes" id="UP000887116"/>
    </source>
</evidence>
<accession>A0A8X6F6K9</accession>
<keyword evidence="2" id="KW-1185">Reference proteome</keyword>
<protein>
    <submittedName>
        <fullName evidence="1">Uncharacterized protein</fullName>
    </submittedName>
</protein>